<dbReference type="Proteomes" id="UP000799291">
    <property type="component" value="Unassembled WGS sequence"/>
</dbReference>
<feature type="compositionally biased region" description="Basic and acidic residues" evidence="2">
    <location>
        <begin position="10"/>
        <end position="24"/>
    </location>
</feature>
<sequence>MGDAIIVRKATAEKARSKKQPEPKKAKKSKKRKLSVVVHQNEARGEEDISAFDVSDDEEPAQSPVSRGQPPAKKRRMWNDVVEEPEVGKKGKELETSKPSALFKPREGRKWTLSMAVPGSIIANVAKPDHKTLLAGRIARAAAVFCVDEIIVFDDDPSTIPDYVDRRYRQKNKTKQEILDGIDENDQPWQDPDQFLFHVLSYAECPPYLRRDAQDRNAGLFKEHQNLRWVGNLPSLDMPHHLKDYEWCQYREGVTLGPAQSSKPKDKKTRSSKEQAQKEWTYVKCGLPYPVKIPMHIPRYTRTTLKFATTNPPPSWPNLSQGQCEALEVNAVAPDTPREEKGYYWGYQVRRATSISDVMQDCDYEDGYDLCIGTSERGATLNSILPDAIAPRNRTKENSIENLPDTFEHLLIVFGGVAGLEPAVASDPELKATGLTKETAHEVFDAWVNLVQGQGSRTIRTEEAIEFGLFGLKGYVDSMYT</sequence>
<evidence type="ECO:0000313" key="3">
    <source>
        <dbReference type="EMBL" id="KAF2679467.1"/>
    </source>
</evidence>
<dbReference type="InterPro" id="IPR029026">
    <property type="entry name" value="tRNA_m1G_MTases_N"/>
</dbReference>
<dbReference type="PANTHER" id="PTHR12150">
    <property type="entry name" value="CLASS IV SAM-BINDING METHYLTRANSFERASE-RELATED"/>
    <property type="match status" value="1"/>
</dbReference>
<reference evidence="3" key="1">
    <citation type="journal article" date="2020" name="Stud. Mycol.">
        <title>101 Dothideomycetes genomes: a test case for predicting lifestyles and emergence of pathogens.</title>
        <authorList>
            <person name="Haridas S."/>
            <person name="Albert R."/>
            <person name="Binder M."/>
            <person name="Bloem J."/>
            <person name="Labutti K."/>
            <person name="Salamov A."/>
            <person name="Andreopoulos B."/>
            <person name="Baker S."/>
            <person name="Barry K."/>
            <person name="Bills G."/>
            <person name="Bluhm B."/>
            <person name="Cannon C."/>
            <person name="Castanera R."/>
            <person name="Culley D."/>
            <person name="Daum C."/>
            <person name="Ezra D."/>
            <person name="Gonzalez J."/>
            <person name="Henrissat B."/>
            <person name="Kuo A."/>
            <person name="Liang C."/>
            <person name="Lipzen A."/>
            <person name="Lutzoni F."/>
            <person name="Magnuson J."/>
            <person name="Mondo S."/>
            <person name="Nolan M."/>
            <person name="Ohm R."/>
            <person name="Pangilinan J."/>
            <person name="Park H.-J."/>
            <person name="Ramirez L."/>
            <person name="Alfaro M."/>
            <person name="Sun H."/>
            <person name="Tritt A."/>
            <person name="Yoshinaga Y."/>
            <person name="Zwiers L.-H."/>
            <person name="Turgeon B."/>
            <person name="Goodwin S."/>
            <person name="Spatafora J."/>
            <person name="Crous P."/>
            <person name="Grigoriev I."/>
        </authorList>
    </citation>
    <scope>NUCLEOTIDE SEQUENCE</scope>
    <source>
        <strain evidence="3">CBS 122367</strain>
    </source>
</reference>
<dbReference type="SUPFAM" id="SSF75217">
    <property type="entry name" value="alpha/beta knot"/>
    <property type="match status" value="1"/>
</dbReference>
<accession>A0A6G1IMJ9</accession>
<dbReference type="OrthoDB" id="361029at2759"/>
<keyword evidence="4" id="KW-1185">Reference proteome</keyword>
<gene>
    <name evidence="3" type="ORF">K458DRAFT_435086</name>
</gene>
<dbReference type="SUPFAM" id="SSF50249">
    <property type="entry name" value="Nucleic acid-binding proteins"/>
    <property type="match status" value="1"/>
</dbReference>
<feature type="region of interest" description="Disordered" evidence="2">
    <location>
        <begin position="1"/>
        <end position="95"/>
    </location>
</feature>
<evidence type="ECO:0000313" key="4">
    <source>
        <dbReference type="Proteomes" id="UP000799291"/>
    </source>
</evidence>
<dbReference type="PANTHER" id="PTHR12150:SF13">
    <property type="entry name" value="METHYLTRANSFERASE C9ORF114-RELATED"/>
    <property type="match status" value="1"/>
</dbReference>
<evidence type="ECO:0000256" key="2">
    <source>
        <dbReference type="SAM" id="MobiDB-lite"/>
    </source>
</evidence>
<protein>
    <submittedName>
        <fullName evidence="3">DUF171-domain-containing protein</fullName>
    </submittedName>
</protein>
<comment type="similarity">
    <text evidence="1">Belongs to the class IV-like SAM-binding methyltransferase superfamily.</text>
</comment>
<organism evidence="3 4">
    <name type="scientific">Lentithecium fluviatile CBS 122367</name>
    <dbReference type="NCBI Taxonomy" id="1168545"/>
    <lineage>
        <taxon>Eukaryota</taxon>
        <taxon>Fungi</taxon>
        <taxon>Dikarya</taxon>
        <taxon>Ascomycota</taxon>
        <taxon>Pezizomycotina</taxon>
        <taxon>Dothideomycetes</taxon>
        <taxon>Pleosporomycetidae</taxon>
        <taxon>Pleosporales</taxon>
        <taxon>Massarineae</taxon>
        <taxon>Lentitheciaceae</taxon>
        <taxon>Lentithecium</taxon>
    </lineage>
</organism>
<dbReference type="Pfam" id="PF02598">
    <property type="entry name" value="Methyltrn_RNA_3"/>
    <property type="match status" value="1"/>
</dbReference>
<dbReference type="AlphaFoldDB" id="A0A6G1IMJ9"/>
<proteinExistence type="inferred from homology"/>
<feature type="compositionally biased region" description="Basic residues" evidence="2">
    <location>
        <begin position="25"/>
        <end position="34"/>
    </location>
</feature>
<dbReference type="EMBL" id="MU005603">
    <property type="protein sequence ID" value="KAF2679467.1"/>
    <property type="molecule type" value="Genomic_DNA"/>
</dbReference>
<feature type="region of interest" description="Disordered" evidence="2">
    <location>
        <begin position="256"/>
        <end position="275"/>
    </location>
</feature>
<feature type="compositionally biased region" description="Acidic residues" evidence="2">
    <location>
        <begin position="48"/>
        <end position="60"/>
    </location>
</feature>
<dbReference type="InterPro" id="IPR012340">
    <property type="entry name" value="NA-bd_OB-fold"/>
</dbReference>
<dbReference type="InterPro" id="IPR003750">
    <property type="entry name" value="Put_MeTrfase-C9orf114-like"/>
</dbReference>
<evidence type="ECO:0000256" key="1">
    <source>
        <dbReference type="ARBA" id="ARBA00009841"/>
    </source>
</evidence>
<dbReference type="Gene3D" id="3.40.1280.10">
    <property type="match status" value="2"/>
</dbReference>
<name>A0A6G1IMJ9_9PLEO</name>
<dbReference type="CDD" id="cd18086">
    <property type="entry name" value="HsC9orf114-like"/>
    <property type="match status" value="1"/>
</dbReference>
<feature type="compositionally biased region" description="Basic and acidic residues" evidence="2">
    <location>
        <begin position="86"/>
        <end position="95"/>
    </location>
</feature>
<dbReference type="InterPro" id="IPR029028">
    <property type="entry name" value="Alpha/beta_knot_MTases"/>
</dbReference>